<gene>
    <name evidence="4" type="ORF">FNW11_10495</name>
    <name evidence="3" type="ORF">FNW12_12070</name>
</gene>
<keyword evidence="5" id="KW-1185">Reference proteome</keyword>
<evidence type="ECO:0000256" key="1">
    <source>
        <dbReference type="SAM" id="MobiDB-lite"/>
    </source>
</evidence>
<feature type="compositionally biased region" description="Polar residues" evidence="1">
    <location>
        <begin position="330"/>
        <end position="357"/>
    </location>
</feature>
<proteinExistence type="predicted"/>
<dbReference type="Proteomes" id="UP000318669">
    <property type="component" value="Unassembled WGS sequence"/>
</dbReference>
<reference evidence="5 6" key="1">
    <citation type="submission" date="2019-07" db="EMBL/GenBank/DDBJ databases">
        <title>Novel species of Flavobacterium.</title>
        <authorList>
            <person name="Liu Q."/>
            <person name="Xin Y.-H."/>
        </authorList>
    </citation>
    <scope>NUCLEOTIDE SEQUENCE [LARGE SCALE GENOMIC DNA]</scope>
    <source>
        <strain evidence="3 5">GSP39</strain>
        <strain evidence="4 6">GSR22</strain>
    </source>
</reference>
<protein>
    <submittedName>
        <fullName evidence="4">Uncharacterized protein</fullName>
    </submittedName>
</protein>
<feature type="signal peptide" evidence="2">
    <location>
        <begin position="1"/>
        <end position="22"/>
    </location>
</feature>
<dbReference type="EMBL" id="VJZL01000017">
    <property type="protein sequence ID" value="TRX08963.1"/>
    <property type="molecule type" value="Genomic_DNA"/>
</dbReference>
<organism evidence="4 6">
    <name type="scientific">Flavobacterium gawalongense</name>
    <dbReference type="NCBI Taxonomy" id="2594432"/>
    <lineage>
        <taxon>Bacteria</taxon>
        <taxon>Pseudomonadati</taxon>
        <taxon>Bacteroidota</taxon>
        <taxon>Flavobacteriia</taxon>
        <taxon>Flavobacteriales</taxon>
        <taxon>Flavobacteriaceae</taxon>
        <taxon>Flavobacterium</taxon>
    </lineage>
</organism>
<dbReference type="RefSeq" id="WP_143387944.1">
    <property type="nucleotide sequence ID" value="NZ_VJZL01000017.1"/>
</dbReference>
<keyword evidence="2" id="KW-0732">Signal</keyword>
<dbReference type="Proteomes" id="UP000318528">
    <property type="component" value="Unassembled WGS sequence"/>
</dbReference>
<feature type="compositionally biased region" description="Basic and acidic residues" evidence="1">
    <location>
        <begin position="312"/>
        <end position="324"/>
    </location>
</feature>
<evidence type="ECO:0000313" key="3">
    <source>
        <dbReference type="EMBL" id="TRX05045.1"/>
    </source>
</evidence>
<dbReference type="EMBL" id="VJZN01000020">
    <property type="protein sequence ID" value="TRX05045.1"/>
    <property type="molecule type" value="Genomic_DNA"/>
</dbReference>
<accession>A0A553BL40</accession>
<dbReference type="AlphaFoldDB" id="A0A553BL40"/>
<evidence type="ECO:0000313" key="5">
    <source>
        <dbReference type="Proteomes" id="UP000318528"/>
    </source>
</evidence>
<evidence type="ECO:0000256" key="2">
    <source>
        <dbReference type="SAM" id="SignalP"/>
    </source>
</evidence>
<comment type="caution">
    <text evidence="4">The sequence shown here is derived from an EMBL/GenBank/DDBJ whole genome shotgun (WGS) entry which is preliminary data.</text>
</comment>
<evidence type="ECO:0000313" key="4">
    <source>
        <dbReference type="EMBL" id="TRX08963.1"/>
    </source>
</evidence>
<evidence type="ECO:0000313" key="6">
    <source>
        <dbReference type="Proteomes" id="UP000318669"/>
    </source>
</evidence>
<name>A0A553BL40_9FLAO</name>
<feature type="region of interest" description="Disordered" evidence="1">
    <location>
        <begin position="279"/>
        <end position="363"/>
    </location>
</feature>
<feature type="chain" id="PRO_5021827138" evidence="2">
    <location>
        <begin position="23"/>
        <end position="363"/>
    </location>
</feature>
<sequence length="363" mass="43010">MKKLILSFVFLTTCLLSFPVFSQIENEPVALGLPGDNLNLYAVLDVFQKSKTLEEFERAINSKDRNINNLDLNNDNFIDYIRVISYRDGDSYSIVLRVAINRLEDQDVAVIEVNKNRFGKVVIQIIGDEELYGNDYIVEPSAGDTLTPNPGYLGYERMYAGNYWNGVLYVNDWTIIINLFSPSFVIYISPWRWDYYPSYWRPWSPIYYYNYWGYHRHYYRNYYYRRVGYVRYPLAYSYYYSRRTSSPIVRRNRVNDTYRGTYQGRNFRRPEGTVLPRTRQAIPRTRSGNPPATRQEFPETRTRTRQALPETRSVRPNEPTRRQPIEGTRQRTPSTTRSVQPNAPMNRQSAPRTNNPSRTRDRN</sequence>
<dbReference type="OrthoDB" id="939585at2"/>